<evidence type="ECO:0000313" key="1">
    <source>
        <dbReference type="EMBL" id="KAH6938544.1"/>
    </source>
</evidence>
<evidence type="ECO:0000313" key="2">
    <source>
        <dbReference type="Proteomes" id="UP000821845"/>
    </source>
</evidence>
<dbReference type="Proteomes" id="UP000821845">
    <property type="component" value="Chromosome 2"/>
</dbReference>
<accession>A0ACB7T0W0</accession>
<organism evidence="1 2">
    <name type="scientific">Hyalomma asiaticum</name>
    <name type="common">Tick</name>
    <dbReference type="NCBI Taxonomy" id="266040"/>
    <lineage>
        <taxon>Eukaryota</taxon>
        <taxon>Metazoa</taxon>
        <taxon>Ecdysozoa</taxon>
        <taxon>Arthropoda</taxon>
        <taxon>Chelicerata</taxon>
        <taxon>Arachnida</taxon>
        <taxon>Acari</taxon>
        <taxon>Parasitiformes</taxon>
        <taxon>Ixodida</taxon>
        <taxon>Ixodoidea</taxon>
        <taxon>Ixodidae</taxon>
        <taxon>Hyalomminae</taxon>
        <taxon>Hyalomma</taxon>
    </lineage>
</organism>
<reference evidence="1" key="1">
    <citation type="submission" date="2020-05" db="EMBL/GenBank/DDBJ databases">
        <title>Large-scale comparative analyses of tick genomes elucidate their genetic diversity and vector capacities.</title>
        <authorList>
            <person name="Jia N."/>
            <person name="Wang J."/>
            <person name="Shi W."/>
            <person name="Du L."/>
            <person name="Sun Y."/>
            <person name="Zhan W."/>
            <person name="Jiang J."/>
            <person name="Wang Q."/>
            <person name="Zhang B."/>
            <person name="Ji P."/>
            <person name="Sakyi L.B."/>
            <person name="Cui X."/>
            <person name="Yuan T."/>
            <person name="Jiang B."/>
            <person name="Yang W."/>
            <person name="Lam T.T.-Y."/>
            <person name="Chang Q."/>
            <person name="Ding S."/>
            <person name="Wang X."/>
            <person name="Zhu J."/>
            <person name="Ruan X."/>
            <person name="Zhao L."/>
            <person name="Wei J."/>
            <person name="Que T."/>
            <person name="Du C."/>
            <person name="Cheng J."/>
            <person name="Dai P."/>
            <person name="Han X."/>
            <person name="Huang E."/>
            <person name="Gao Y."/>
            <person name="Liu J."/>
            <person name="Shao H."/>
            <person name="Ye R."/>
            <person name="Li L."/>
            <person name="Wei W."/>
            <person name="Wang X."/>
            <person name="Wang C."/>
            <person name="Yang T."/>
            <person name="Huo Q."/>
            <person name="Li W."/>
            <person name="Guo W."/>
            <person name="Chen H."/>
            <person name="Zhou L."/>
            <person name="Ni X."/>
            <person name="Tian J."/>
            <person name="Zhou Y."/>
            <person name="Sheng Y."/>
            <person name="Liu T."/>
            <person name="Pan Y."/>
            <person name="Xia L."/>
            <person name="Li J."/>
            <person name="Zhao F."/>
            <person name="Cao W."/>
        </authorList>
    </citation>
    <scope>NUCLEOTIDE SEQUENCE</scope>
    <source>
        <strain evidence="1">Hyas-2018</strain>
    </source>
</reference>
<name>A0ACB7T0W0_HYAAI</name>
<comment type="caution">
    <text evidence="1">The sequence shown here is derived from an EMBL/GenBank/DDBJ whole genome shotgun (WGS) entry which is preliminary data.</text>
</comment>
<protein>
    <submittedName>
        <fullName evidence="1">Uncharacterized protein</fullName>
    </submittedName>
</protein>
<dbReference type="EMBL" id="CM023482">
    <property type="protein sequence ID" value="KAH6938544.1"/>
    <property type="molecule type" value="Genomic_DNA"/>
</dbReference>
<keyword evidence="2" id="KW-1185">Reference proteome</keyword>
<proteinExistence type="predicted"/>
<sequence>MSSVPRAITNDVLVRSNGKANSSDCPAPTFAATARLDGPAKMWYDSFQYVNKTWPEWKAELKRAFPTTAGMQRLHRRMEDRIYRAISTRTYDSPEELLQCLTVSRRARRNRWLAEFKPFEGE</sequence>
<gene>
    <name evidence="1" type="ORF">HPB50_010468</name>
</gene>